<dbReference type="PATRIC" id="fig|264459.3.peg.2392"/>
<dbReference type="Proteomes" id="UP000050384">
    <property type="component" value="Unassembled WGS sequence"/>
</dbReference>
<feature type="compositionally biased region" description="Basic and acidic residues" evidence="1">
    <location>
        <begin position="249"/>
        <end position="265"/>
    </location>
</feature>
<dbReference type="EMBL" id="LJRI01001302">
    <property type="protein sequence ID" value="KPY65437.1"/>
    <property type="molecule type" value="Genomic_DNA"/>
</dbReference>
<gene>
    <name evidence="2" type="ORF">ALO94_04965</name>
</gene>
<name>A0A0Q0FLT4_PSESX</name>
<dbReference type="Pfam" id="PF20125">
    <property type="entry name" value="DUF6515"/>
    <property type="match status" value="1"/>
</dbReference>
<feature type="region of interest" description="Disordered" evidence="1">
    <location>
        <begin position="243"/>
        <end position="344"/>
    </location>
</feature>
<evidence type="ECO:0000313" key="2">
    <source>
        <dbReference type="EMBL" id="KPY65437.1"/>
    </source>
</evidence>
<feature type="compositionally biased region" description="Polar residues" evidence="1">
    <location>
        <begin position="138"/>
        <end position="149"/>
    </location>
</feature>
<evidence type="ECO:0000256" key="1">
    <source>
        <dbReference type="SAM" id="MobiDB-lite"/>
    </source>
</evidence>
<feature type="region of interest" description="Disordered" evidence="1">
    <location>
        <begin position="134"/>
        <end position="186"/>
    </location>
</feature>
<evidence type="ECO:0000313" key="3">
    <source>
        <dbReference type="Proteomes" id="UP000050384"/>
    </source>
</evidence>
<dbReference type="InterPro" id="IPR045398">
    <property type="entry name" value="DUF6515"/>
</dbReference>
<evidence type="ECO:0008006" key="4">
    <source>
        <dbReference type="Google" id="ProtNLM"/>
    </source>
</evidence>
<accession>A0A0Q0FLT4</accession>
<sequence length="516" mass="60383">MPCHCLRPILLNRITARTQRPATRQIRPVAASHPTGCARPPGYILSRRRHEVSRRQKRCARTKHLKGTLWSPFLCLPIMRSADKVRRTALRLSSLNYVNPRSSEESMKSGIWQFAGVSLLCLGISAQALADERDESRQNQLYGGSNDNGQQRQQQQNQQRNVERQQQQQRFQEQNNQQRQVQQQQNQLRNVEREQQQQINQQQDNQQRQIQQQQNQQRQVERQQQQQIQQQQLQQRNVERQQQQQIDQQQRDQQRQIDQQQRDQQRQIQQQQNQQRQQLRQSQDNLPIQSGPREAWQTQQPRQGYYQDIPRGNNRNWQAGNGRPNDRWEGRPDGHGNGWGPGPQYRPGYAIDRVPGGYSRIPYRGQDYFYSGGYWYRPQGPRYVVVTPPYGVRVSRLPSYSQEVWIGSSLLFLAAGTYYAYQPDSQDYVVVNPPQNEAVYQAPAQQQDNGYDPVAYPQNGQSQQQVELDRYQCYRWAAEQSGFDPANITSQPQPEVVDLYRRSMGACLAGRGYSVN</sequence>
<feature type="compositionally biased region" description="Basic and acidic residues" evidence="1">
    <location>
        <begin position="324"/>
        <end position="334"/>
    </location>
</feature>
<feature type="compositionally biased region" description="Low complexity" evidence="1">
    <location>
        <begin position="266"/>
        <end position="285"/>
    </location>
</feature>
<dbReference type="AlphaFoldDB" id="A0A0Q0FLT4"/>
<reference evidence="2 3" key="1">
    <citation type="submission" date="2015-09" db="EMBL/GenBank/DDBJ databases">
        <title>Genome announcement of multiple Pseudomonas syringae strains.</title>
        <authorList>
            <person name="Thakur S."/>
            <person name="Wang P.W."/>
            <person name="Gong Y."/>
            <person name="Weir B.S."/>
            <person name="Guttman D.S."/>
        </authorList>
    </citation>
    <scope>NUCLEOTIDE SEQUENCE [LARGE SCALE GENOMIC DNA]</scope>
    <source>
        <strain evidence="2 3">ICMP16929</strain>
    </source>
</reference>
<protein>
    <recommendedName>
        <fullName evidence="4">Glycine zipper family protein</fullName>
    </recommendedName>
</protein>
<organism evidence="2 3">
    <name type="scientific">Pseudomonas syringae pv. spinaceae</name>
    <dbReference type="NCBI Taxonomy" id="264459"/>
    <lineage>
        <taxon>Bacteria</taxon>
        <taxon>Pseudomonadati</taxon>
        <taxon>Pseudomonadota</taxon>
        <taxon>Gammaproteobacteria</taxon>
        <taxon>Pseudomonadales</taxon>
        <taxon>Pseudomonadaceae</taxon>
        <taxon>Pseudomonas</taxon>
        <taxon>Pseudomonas syringae</taxon>
    </lineage>
</organism>
<proteinExistence type="predicted"/>
<comment type="caution">
    <text evidence="2">The sequence shown here is derived from an EMBL/GenBank/DDBJ whole genome shotgun (WGS) entry which is preliminary data.</text>
</comment>
<feature type="compositionally biased region" description="Low complexity" evidence="1">
    <location>
        <begin position="150"/>
        <end position="186"/>
    </location>
</feature>